<evidence type="ECO:0000259" key="5">
    <source>
        <dbReference type="PROSITE" id="PS51900"/>
    </source>
</evidence>
<dbReference type="InterPro" id="IPR011010">
    <property type="entry name" value="DNA_brk_join_enz"/>
</dbReference>
<dbReference type="Gene3D" id="1.10.443.10">
    <property type="entry name" value="Intergrase catalytic core"/>
    <property type="match status" value="1"/>
</dbReference>
<name>A0A382Q9J5_9ZZZZ</name>
<dbReference type="Pfam" id="PF02899">
    <property type="entry name" value="Phage_int_SAM_1"/>
    <property type="match status" value="1"/>
</dbReference>
<proteinExistence type="predicted"/>
<evidence type="ECO:0000313" key="6">
    <source>
        <dbReference type="EMBL" id="SVC82253.1"/>
    </source>
</evidence>
<feature type="domain" description="Core-binding (CB)" evidence="5">
    <location>
        <begin position="1"/>
        <end position="89"/>
    </location>
</feature>
<dbReference type="AlphaFoldDB" id="A0A382Q9J5"/>
<evidence type="ECO:0008006" key="7">
    <source>
        <dbReference type="Google" id="ProtNLM"/>
    </source>
</evidence>
<dbReference type="InterPro" id="IPR013762">
    <property type="entry name" value="Integrase-like_cat_sf"/>
</dbReference>
<dbReference type="CDD" id="cd00798">
    <property type="entry name" value="INT_XerDC_C"/>
    <property type="match status" value="1"/>
</dbReference>
<feature type="non-terminal residue" evidence="6">
    <location>
        <position position="270"/>
    </location>
</feature>
<organism evidence="6">
    <name type="scientific">marine metagenome</name>
    <dbReference type="NCBI Taxonomy" id="408172"/>
    <lineage>
        <taxon>unclassified sequences</taxon>
        <taxon>metagenomes</taxon>
        <taxon>ecological metagenomes</taxon>
    </lineage>
</organism>
<dbReference type="Gene3D" id="1.10.150.130">
    <property type="match status" value="1"/>
</dbReference>
<dbReference type="PROSITE" id="PS51900">
    <property type="entry name" value="CB"/>
    <property type="match status" value="1"/>
</dbReference>
<keyword evidence="2" id="KW-0238">DNA-binding</keyword>
<keyword evidence="1" id="KW-0229">DNA integration</keyword>
<dbReference type="GO" id="GO:0006310">
    <property type="term" value="P:DNA recombination"/>
    <property type="evidence" value="ECO:0007669"/>
    <property type="project" value="UniProtKB-KW"/>
</dbReference>
<evidence type="ECO:0000256" key="2">
    <source>
        <dbReference type="ARBA" id="ARBA00023125"/>
    </source>
</evidence>
<dbReference type="NCBIfam" id="NF001399">
    <property type="entry name" value="PRK00283.1"/>
    <property type="match status" value="1"/>
</dbReference>
<dbReference type="PROSITE" id="PS51898">
    <property type="entry name" value="TYR_RECOMBINASE"/>
    <property type="match status" value="1"/>
</dbReference>
<sequence length="270" mass="30820">MSDSQVFRFEEYEDHLPYERGLSSHTVAAYFRDLRQWQDFIQELGVSGPAYVTPKQLREWIFSLKEEGLAPSSIRRSQSALRSYYRFLLAEGMVEEDPTDRMESPRVDRRLPEFLSLEETLRFLQAADASRVLYWRDRAILEFLYASGVRVSELVNLQLINLDLEGSFATIFGKGSKERLVPLGDPAIRALHRYLCDVRPGLDAGQGEGRVFLNARGRPLRRKSVWVLVKDAARRAGLAKDISPHTIRHTFATHLVERGADLAAVQDLLG</sequence>
<dbReference type="InterPro" id="IPR050090">
    <property type="entry name" value="Tyrosine_recombinase_XerCD"/>
</dbReference>
<evidence type="ECO:0000259" key="4">
    <source>
        <dbReference type="PROSITE" id="PS51898"/>
    </source>
</evidence>
<evidence type="ECO:0000256" key="3">
    <source>
        <dbReference type="ARBA" id="ARBA00023172"/>
    </source>
</evidence>
<dbReference type="GO" id="GO:0015074">
    <property type="term" value="P:DNA integration"/>
    <property type="evidence" value="ECO:0007669"/>
    <property type="project" value="UniProtKB-KW"/>
</dbReference>
<dbReference type="PANTHER" id="PTHR30349:SF81">
    <property type="entry name" value="TYROSINE RECOMBINASE XERC"/>
    <property type="match status" value="1"/>
</dbReference>
<dbReference type="InterPro" id="IPR004107">
    <property type="entry name" value="Integrase_SAM-like_N"/>
</dbReference>
<accession>A0A382Q9J5</accession>
<dbReference type="GO" id="GO:0003677">
    <property type="term" value="F:DNA binding"/>
    <property type="evidence" value="ECO:0007669"/>
    <property type="project" value="UniProtKB-KW"/>
</dbReference>
<dbReference type="EMBL" id="UINC01112955">
    <property type="protein sequence ID" value="SVC82253.1"/>
    <property type="molecule type" value="Genomic_DNA"/>
</dbReference>
<evidence type="ECO:0000256" key="1">
    <source>
        <dbReference type="ARBA" id="ARBA00022908"/>
    </source>
</evidence>
<keyword evidence="3" id="KW-0233">DNA recombination</keyword>
<dbReference type="Pfam" id="PF00589">
    <property type="entry name" value="Phage_integrase"/>
    <property type="match status" value="1"/>
</dbReference>
<dbReference type="PANTHER" id="PTHR30349">
    <property type="entry name" value="PHAGE INTEGRASE-RELATED"/>
    <property type="match status" value="1"/>
</dbReference>
<reference evidence="6" key="1">
    <citation type="submission" date="2018-05" db="EMBL/GenBank/DDBJ databases">
        <authorList>
            <person name="Lanie J.A."/>
            <person name="Ng W.-L."/>
            <person name="Kazmierczak K.M."/>
            <person name="Andrzejewski T.M."/>
            <person name="Davidsen T.M."/>
            <person name="Wayne K.J."/>
            <person name="Tettelin H."/>
            <person name="Glass J.I."/>
            <person name="Rusch D."/>
            <person name="Podicherti R."/>
            <person name="Tsui H.-C.T."/>
            <person name="Winkler M.E."/>
        </authorList>
    </citation>
    <scope>NUCLEOTIDE SEQUENCE</scope>
</reference>
<protein>
    <recommendedName>
        <fullName evidence="7">Tyrosine recombinase XerD</fullName>
    </recommendedName>
</protein>
<gene>
    <name evidence="6" type="ORF">METZ01_LOCUS335107</name>
</gene>
<feature type="domain" description="Tyr recombinase" evidence="4">
    <location>
        <begin position="110"/>
        <end position="270"/>
    </location>
</feature>
<dbReference type="InterPro" id="IPR010998">
    <property type="entry name" value="Integrase_recombinase_N"/>
</dbReference>
<dbReference type="InterPro" id="IPR002104">
    <property type="entry name" value="Integrase_catalytic"/>
</dbReference>
<dbReference type="InterPro" id="IPR044068">
    <property type="entry name" value="CB"/>
</dbReference>
<dbReference type="SUPFAM" id="SSF56349">
    <property type="entry name" value="DNA breaking-rejoining enzymes"/>
    <property type="match status" value="1"/>
</dbReference>